<protein>
    <submittedName>
        <fullName evidence="4">Response regulator</fullName>
    </submittedName>
</protein>
<evidence type="ECO:0000259" key="3">
    <source>
        <dbReference type="PROSITE" id="PS50110"/>
    </source>
</evidence>
<evidence type="ECO:0000313" key="4">
    <source>
        <dbReference type="EMBL" id="RMI28929.1"/>
    </source>
</evidence>
<proteinExistence type="predicted"/>
<sequence length="142" mass="15365">MSQLPRSATKFTLQRTAAVRSRKVLVVESNPAMAEIEVLVLATAGHEVISAPTAEHALTLARRWNPDLVLLELDLPDLPGVHLCRQLRQRSPIPIIAVSLDGNPDTIGDAYAAGACDYIPKPLRSGELLDHIRVHLTAPQAA</sequence>
<name>A0A3M2KTZ0_9NOCA</name>
<dbReference type="AlphaFoldDB" id="A0A3M2KTZ0"/>
<keyword evidence="1" id="KW-0597">Phosphoprotein</keyword>
<reference evidence="4 5" key="1">
    <citation type="submission" date="2018-10" db="EMBL/GenBank/DDBJ databases">
        <title>Isolation from cow dung.</title>
        <authorList>
            <person name="Ling L."/>
        </authorList>
    </citation>
    <scope>NUCLEOTIDE SEQUENCE [LARGE SCALE GENOMIC DNA]</scope>
    <source>
        <strain evidence="4 5">NEAU-LL90</strain>
    </source>
</reference>
<dbReference type="Proteomes" id="UP000279275">
    <property type="component" value="Unassembled WGS sequence"/>
</dbReference>
<organism evidence="4 5">
    <name type="scientific">Nocardia stercoris</name>
    <dbReference type="NCBI Taxonomy" id="2483361"/>
    <lineage>
        <taxon>Bacteria</taxon>
        <taxon>Bacillati</taxon>
        <taxon>Actinomycetota</taxon>
        <taxon>Actinomycetes</taxon>
        <taxon>Mycobacteriales</taxon>
        <taxon>Nocardiaceae</taxon>
        <taxon>Nocardia</taxon>
    </lineage>
</organism>
<evidence type="ECO:0000313" key="5">
    <source>
        <dbReference type="Proteomes" id="UP000279275"/>
    </source>
</evidence>
<dbReference type="EMBL" id="RFFH01000017">
    <property type="protein sequence ID" value="RMI28929.1"/>
    <property type="molecule type" value="Genomic_DNA"/>
</dbReference>
<keyword evidence="5" id="KW-1185">Reference proteome</keyword>
<dbReference type="SUPFAM" id="SSF52172">
    <property type="entry name" value="CheY-like"/>
    <property type="match status" value="1"/>
</dbReference>
<dbReference type="Pfam" id="PF00072">
    <property type="entry name" value="Response_reg"/>
    <property type="match status" value="1"/>
</dbReference>
<dbReference type="RefSeq" id="WP_122191092.1">
    <property type="nucleotide sequence ID" value="NZ_RFFH01000017.1"/>
</dbReference>
<dbReference type="GO" id="GO:0000160">
    <property type="term" value="P:phosphorelay signal transduction system"/>
    <property type="evidence" value="ECO:0007669"/>
    <property type="project" value="InterPro"/>
</dbReference>
<dbReference type="SMART" id="SM00448">
    <property type="entry name" value="REC"/>
    <property type="match status" value="1"/>
</dbReference>
<evidence type="ECO:0000256" key="2">
    <source>
        <dbReference type="PROSITE-ProRule" id="PRU00169"/>
    </source>
</evidence>
<dbReference type="InterPro" id="IPR050595">
    <property type="entry name" value="Bact_response_regulator"/>
</dbReference>
<dbReference type="PANTHER" id="PTHR44591:SF3">
    <property type="entry name" value="RESPONSE REGULATORY DOMAIN-CONTAINING PROTEIN"/>
    <property type="match status" value="1"/>
</dbReference>
<comment type="caution">
    <text evidence="4">The sequence shown here is derived from an EMBL/GenBank/DDBJ whole genome shotgun (WGS) entry which is preliminary data.</text>
</comment>
<dbReference type="PROSITE" id="PS50110">
    <property type="entry name" value="RESPONSE_REGULATORY"/>
    <property type="match status" value="1"/>
</dbReference>
<dbReference type="OrthoDB" id="4557918at2"/>
<dbReference type="PANTHER" id="PTHR44591">
    <property type="entry name" value="STRESS RESPONSE REGULATOR PROTEIN 1"/>
    <property type="match status" value="1"/>
</dbReference>
<comment type="caution">
    <text evidence="2">Lacks conserved residue(s) required for the propagation of feature annotation.</text>
</comment>
<feature type="domain" description="Response regulatory" evidence="3">
    <location>
        <begin position="23"/>
        <end position="136"/>
    </location>
</feature>
<evidence type="ECO:0000256" key="1">
    <source>
        <dbReference type="ARBA" id="ARBA00022553"/>
    </source>
</evidence>
<dbReference type="Gene3D" id="3.40.50.2300">
    <property type="match status" value="1"/>
</dbReference>
<gene>
    <name evidence="4" type="ORF">EBN03_27695</name>
</gene>
<dbReference type="InterPro" id="IPR001789">
    <property type="entry name" value="Sig_transdc_resp-reg_receiver"/>
</dbReference>
<dbReference type="InterPro" id="IPR011006">
    <property type="entry name" value="CheY-like_superfamily"/>
</dbReference>
<accession>A0A3M2KTZ0</accession>